<dbReference type="SUPFAM" id="SSF81383">
    <property type="entry name" value="F-box domain"/>
    <property type="match status" value="1"/>
</dbReference>
<keyword evidence="3" id="KW-1185">Reference proteome</keyword>
<dbReference type="InterPro" id="IPR001810">
    <property type="entry name" value="F-box_dom"/>
</dbReference>
<dbReference type="AlphaFoldDB" id="A0AAQ3SJ67"/>
<feature type="domain" description="F-box" evidence="1">
    <location>
        <begin position="73"/>
        <end position="110"/>
    </location>
</feature>
<sequence length="572" mass="63129">MARKRKISQKQRRFPTFRATVSLGALIPLFSIGIRRKIKGTLTAADGAAAACDGGMADEEAPPRPTASGADRLSALPDGVREHVLSFLPAHEAVRTTVLARSWRDLWRRSPALRITGWGTVAKFPQFVDRLLRLHRSACFHPGGGGGGDPCAAAPAPLDACHFDFDKSDFHGELDTIADEARVNEWIQSALRCRVRVLRFCYARDCEPLDLPDLSLAASMHLTRLELGGVAIFHNLNLSGCPALTDLKMDDCFFFAQEILAPSLKHLTMSSGDFFYDHRVRIRLPSLVSLKLIKCHGWTPFLARMPLLETAVVTHSHDFDDTCSLMSVDGCGDGLCRGCRDYVSHPDRKSCLLLSGLSEATHLELSAPREMVVYIRDLKFAHTFGKLKTLILADWFVAAGLSALIWFLDHSPILEKLTLQISEVHKNTITTEGSCELPASPVASSRLNIVEIKCPEVDGIVIEILKILAASGVPLEKVNIQRSVTGSDCHHIIIFNYQSYGESTVLILNALVSAQSRGFSNICAAFDVKKSCGAKDIRLFMHLLSLDYSEHLELHPLETKDLFFCQRNTGKC</sequence>
<reference evidence="2 3" key="1">
    <citation type="submission" date="2024-02" db="EMBL/GenBank/DDBJ databases">
        <title>High-quality chromosome-scale genome assembly of Pensacola bahiagrass (Paspalum notatum Flugge var. saurae).</title>
        <authorList>
            <person name="Vega J.M."/>
            <person name="Podio M."/>
            <person name="Orjuela J."/>
            <person name="Siena L.A."/>
            <person name="Pessino S.C."/>
            <person name="Combes M.C."/>
            <person name="Mariac C."/>
            <person name="Albertini E."/>
            <person name="Pupilli F."/>
            <person name="Ortiz J.P.A."/>
            <person name="Leblanc O."/>
        </authorList>
    </citation>
    <scope>NUCLEOTIDE SEQUENCE [LARGE SCALE GENOMIC DNA]</scope>
    <source>
        <strain evidence="2">R1</strain>
        <tissue evidence="2">Leaf</tissue>
    </source>
</reference>
<protein>
    <recommendedName>
        <fullName evidence="1">F-box domain-containing protein</fullName>
    </recommendedName>
</protein>
<gene>
    <name evidence="2" type="ORF">U9M48_004578</name>
</gene>
<dbReference type="InterPro" id="IPR053197">
    <property type="entry name" value="F-box_SCFL_complex_component"/>
</dbReference>
<evidence type="ECO:0000313" key="2">
    <source>
        <dbReference type="EMBL" id="WVZ53672.1"/>
    </source>
</evidence>
<dbReference type="InterPro" id="IPR036047">
    <property type="entry name" value="F-box-like_dom_sf"/>
</dbReference>
<dbReference type="Proteomes" id="UP001341281">
    <property type="component" value="Chromosome 01"/>
</dbReference>
<dbReference type="EMBL" id="CP144745">
    <property type="protein sequence ID" value="WVZ53672.1"/>
    <property type="molecule type" value="Genomic_DNA"/>
</dbReference>
<dbReference type="Pfam" id="PF00646">
    <property type="entry name" value="F-box"/>
    <property type="match status" value="1"/>
</dbReference>
<accession>A0AAQ3SJ67</accession>
<name>A0AAQ3SJ67_PASNO</name>
<evidence type="ECO:0000313" key="3">
    <source>
        <dbReference type="Proteomes" id="UP001341281"/>
    </source>
</evidence>
<dbReference type="SUPFAM" id="SSF52047">
    <property type="entry name" value="RNI-like"/>
    <property type="match status" value="1"/>
</dbReference>
<organism evidence="2 3">
    <name type="scientific">Paspalum notatum var. saurae</name>
    <dbReference type="NCBI Taxonomy" id="547442"/>
    <lineage>
        <taxon>Eukaryota</taxon>
        <taxon>Viridiplantae</taxon>
        <taxon>Streptophyta</taxon>
        <taxon>Embryophyta</taxon>
        <taxon>Tracheophyta</taxon>
        <taxon>Spermatophyta</taxon>
        <taxon>Magnoliopsida</taxon>
        <taxon>Liliopsida</taxon>
        <taxon>Poales</taxon>
        <taxon>Poaceae</taxon>
        <taxon>PACMAD clade</taxon>
        <taxon>Panicoideae</taxon>
        <taxon>Andropogonodae</taxon>
        <taxon>Paspaleae</taxon>
        <taxon>Paspalinae</taxon>
        <taxon>Paspalum</taxon>
    </lineage>
</organism>
<proteinExistence type="predicted"/>
<dbReference type="PANTHER" id="PTHR34223">
    <property type="entry name" value="OS11G0201299 PROTEIN"/>
    <property type="match status" value="1"/>
</dbReference>
<evidence type="ECO:0000259" key="1">
    <source>
        <dbReference type="Pfam" id="PF00646"/>
    </source>
</evidence>
<dbReference type="PANTHER" id="PTHR34223:SF22">
    <property type="entry name" value="OS11G0208300 PROTEIN"/>
    <property type="match status" value="1"/>
</dbReference>